<keyword evidence="1" id="KW-0812">Transmembrane</keyword>
<organism evidence="2 3">
    <name type="scientific">Thermohalobacter berrensis</name>
    <dbReference type="NCBI Taxonomy" id="99594"/>
    <lineage>
        <taxon>Bacteria</taxon>
        <taxon>Bacillati</taxon>
        <taxon>Bacillota</taxon>
        <taxon>Tissierellia</taxon>
        <taxon>Tissierellales</taxon>
        <taxon>Thermohalobacteraceae</taxon>
        <taxon>Thermohalobacter</taxon>
    </lineage>
</organism>
<dbReference type="EMBL" id="MCIB01000036">
    <property type="protein sequence ID" value="RKD30055.1"/>
    <property type="molecule type" value="Genomic_DNA"/>
</dbReference>
<dbReference type="Proteomes" id="UP000284177">
    <property type="component" value="Unassembled WGS sequence"/>
</dbReference>
<keyword evidence="1" id="KW-1133">Transmembrane helix</keyword>
<evidence type="ECO:0000313" key="3">
    <source>
        <dbReference type="Proteomes" id="UP000284177"/>
    </source>
</evidence>
<name>A0A419SXY7_9FIRM</name>
<evidence type="ECO:0000313" key="2">
    <source>
        <dbReference type="EMBL" id="RKD30055.1"/>
    </source>
</evidence>
<keyword evidence="3" id="KW-1185">Reference proteome</keyword>
<comment type="caution">
    <text evidence="2">The sequence shown here is derived from an EMBL/GenBank/DDBJ whole genome shotgun (WGS) entry which is preliminary data.</text>
</comment>
<keyword evidence="1" id="KW-0472">Membrane</keyword>
<gene>
    <name evidence="2" type="ORF">BET03_04955</name>
</gene>
<dbReference type="AlphaFoldDB" id="A0A419SXY7"/>
<proteinExistence type="predicted"/>
<reference evidence="2 3" key="1">
    <citation type="submission" date="2016-08" db="EMBL/GenBank/DDBJ databases">
        <title>Novel Firmicutes and Novel Genomes.</title>
        <authorList>
            <person name="Poppleton D.I."/>
            <person name="Gribaldo S."/>
        </authorList>
    </citation>
    <scope>NUCLEOTIDE SEQUENCE [LARGE SCALE GENOMIC DNA]</scope>
    <source>
        <strain evidence="2 3">CTT3</strain>
    </source>
</reference>
<dbReference type="InterPro" id="IPR025373">
    <property type="entry name" value="DUF4363"/>
</dbReference>
<dbReference type="RefSeq" id="WP_183108840.1">
    <property type="nucleotide sequence ID" value="NZ_MCIB01000036.1"/>
</dbReference>
<accession>A0A419SXY7</accession>
<dbReference type="Pfam" id="PF14276">
    <property type="entry name" value="DUF4363"/>
    <property type="match status" value="1"/>
</dbReference>
<evidence type="ECO:0000256" key="1">
    <source>
        <dbReference type="SAM" id="Phobius"/>
    </source>
</evidence>
<protein>
    <recommendedName>
        <fullName evidence="4">DUF4363 domain-containing protein</fullName>
    </recommendedName>
</protein>
<evidence type="ECO:0008006" key="4">
    <source>
        <dbReference type="Google" id="ProtNLM"/>
    </source>
</evidence>
<sequence>MNNKLLGFILIVLIAALFTSYFIIKESIFPKGSLESSLNQIENYSKNEEWDKAAEISKEIKNKWKRYKPLIMLNYAEEDFSTFENLLSDIIGGTEAEDLPTVLTSVKSAKDLWENINRLVPEP</sequence>
<feature type="transmembrane region" description="Helical" evidence="1">
    <location>
        <begin position="6"/>
        <end position="24"/>
    </location>
</feature>